<organism evidence="3 4">
    <name type="scientific">Actinomadura graeca</name>
    <dbReference type="NCBI Taxonomy" id="2750812"/>
    <lineage>
        <taxon>Bacteria</taxon>
        <taxon>Bacillati</taxon>
        <taxon>Actinomycetota</taxon>
        <taxon>Actinomycetes</taxon>
        <taxon>Streptosporangiales</taxon>
        <taxon>Thermomonosporaceae</taxon>
        <taxon>Actinomadura</taxon>
    </lineage>
</organism>
<dbReference type="Proteomes" id="UP001049518">
    <property type="component" value="Chromosome"/>
</dbReference>
<feature type="transmembrane region" description="Helical" evidence="2">
    <location>
        <begin position="12"/>
        <end position="33"/>
    </location>
</feature>
<keyword evidence="2" id="KW-1133">Transmembrane helix</keyword>
<feature type="region of interest" description="Disordered" evidence="1">
    <location>
        <begin position="292"/>
        <end position="317"/>
    </location>
</feature>
<feature type="transmembrane region" description="Helical" evidence="2">
    <location>
        <begin position="60"/>
        <end position="81"/>
    </location>
</feature>
<name>A0ABX8R882_9ACTN</name>
<evidence type="ECO:0000256" key="1">
    <source>
        <dbReference type="SAM" id="MobiDB-lite"/>
    </source>
</evidence>
<feature type="region of interest" description="Disordered" evidence="1">
    <location>
        <begin position="388"/>
        <end position="454"/>
    </location>
</feature>
<keyword evidence="4" id="KW-1185">Reference proteome</keyword>
<feature type="compositionally biased region" description="Polar residues" evidence="1">
    <location>
        <begin position="523"/>
        <end position="544"/>
    </location>
</feature>
<feature type="region of interest" description="Disordered" evidence="1">
    <location>
        <begin position="339"/>
        <end position="371"/>
    </location>
</feature>
<accession>A0ABX8R882</accession>
<proteinExistence type="predicted"/>
<feature type="region of interest" description="Disordered" evidence="1">
    <location>
        <begin position="505"/>
        <end position="574"/>
    </location>
</feature>
<dbReference type="RefSeq" id="WP_231332191.1">
    <property type="nucleotide sequence ID" value="NZ_CP059572.1"/>
</dbReference>
<dbReference type="EMBL" id="CP059572">
    <property type="protein sequence ID" value="QXJ25977.1"/>
    <property type="molecule type" value="Genomic_DNA"/>
</dbReference>
<evidence type="ECO:0008006" key="5">
    <source>
        <dbReference type="Google" id="ProtNLM"/>
    </source>
</evidence>
<evidence type="ECO:0000313" key="3">
    <source>
        <dbReference type="EMBL" id="QXJ25977.1"/>
    </source>
</evidence>
<keyword evidence="2" id="KW-0472">Membrane</keyword>
<gene>
    <name evidence="3" type="ORF">AGRA3207_007549</name>
</gene>
<evidence type="ECO:0000313" key="4">
    <source>
        <dbReference type="Proteomes" id="UP001049518"/>
    </source>
</evidence>
<protein>
    <recommendedName>
        <fullName evidence="5">DUF2637 domain-containing protein</fullName>
    </recommendedName>
</protein>
<evidence type="ECO:0000256" key="2">
    <source>
        <dbReference type="SAM" id="Phobius"/>
    </source>
</evidence>
<keyword evidence="2" id="KW-0812">Transmembrane</keyword>
<reference evidence="3" key="1">
    <citation type="submission" date="2020-07" db="EMBL/GenBank/DDBJ databases">
        <authorList>
            <person name="Tarantini F.S."/>
            <person name="Hong K.W."/>
            <person name="Chan K.G."/>
        </authorList>
    </citation>
    <scope>NUCLEOTIDE SEQUENCE</scope>
    <source>
        <strain evidence="3">32-07</strain>
    </source>
</reference>
<feature type="compositionally biased region" description="Low complexity" evidence="1">
    <location>
        <begin position="399"/>
        <end position="415"/>
    </location>
</feature>
<sequence>MIDLANAPAPWMLVAAALLLELVLALAGGLVLYRAGRHSERRRGLARAPAAGSRRRAENWLTFAAAALATAVQAQGMWRVFEHRLHMPLELRVLTSAFLEIAVVTCAVRARSNVQDPRIGTAGQDGVAVWALTGASAFAAACDSQSWIEGVVRLIAPLTAAWLWERGLHVQRRHHASQRLAWLRTINWRITPERVLVRLRVAEPADRTAGQVDAHRRLAHLARAARRLRILRHADAARWRQHRAQRHLNKALDRAIEYTGLINDPASKNVLTTMLATMYHAGDLADLAVPGPWLPGPGGGRSTSPRTEPGSADRDAPFLMAVPGHGALAWSTTSPCVRWSQRRAPHRTQTSPGATHPADTGLPAPGLRFGARMAPVPDREAAIQVARNKAAGPPPAPLQPLRAAAPRGGASPAASGQANADTDPGGGLPPAPSASDRHDTGNPRAAARTRRPMPRWVQLAGPIFHRGLHERGRQPTGAEFAAAIADAGLGAVSISTAKNIRAAIRKASSPHSPPAHDVPTASPHLSSSTQVPAFSATAIQQASDEATPIDTTGGRAGLTAIARKSPVSGSDGPA</sequence>